<comment type="catalytic activity">
    <reaction evidence="1">
        <text>[E2 ubiquitin-conjugating enzyme]-S-ubiquitinyl-L-cysteine + [acceptor protein]-L-lysine = [E2 ubiquitin-conjugating enzyme]-L-cysteine + [acceptor protein]-N(6)-ubiquitinyl-L-lysine.</text>
        <dbReference type="EC" id="2.3.2.31"/>
    </reaction>
</comment>
<feature type="compositionally biased region" description="Basic and acidic residues" evidence="9">
    <location>
        <begin position="252"/>
        <end position="273"/>
    </location>
</feature>
<dbReference type="InterPro" id="IPR002867">
    <property type="entry name" value="IBR_dom"/>
</dbReference>
<evidence type="ECO:0000256" key="1">
    <source>
        <dbReference type="ARBA" id="ARBA00001798"/>
    </source>
</evidence>
<sequence>MAVCVVCEDEEKEETPLRETGCGEHSMCDACLEQVFRLALTDESKYHPQCCGLEESVLLVDDFEQYLPFELVFDYRVKEREYSVLARSRTYCGSKTCGKFIHPDNYKQDPADSALCDACNQLTCTKCATLMDSKGPHTCVISEAEVKFQEAVKEHKYQRCTECNFVIELTEACNHISCECGREFCYICGKNWDGYHECPSYGHPVYDDEGYNQILPFKDGFHKDTGLNRNGFTRSGQIDHDRFGETGFDDQGFDREGRDANGRNRGGFDRDGFDENGFDAEGRDADGLDAEGLPMMPADMLEEHRMAMEARNIELGNFQAEPEEEEEESSESSESSEEDEGDEDEGQQGQEPIAEAAAETAAENEEMDVDNVEGEGNREEEREEPRGEVTLE</sequence>
<evidence type="ECO:0000256" key="6">
    <source>
        <dbReference type="ARBA" id="ARBA00022771"/>
    </source>
</evidence>
<dbReference type="CDD" id="cd22584">
    <property type="entry name" value="Rcat_RBR_unk"/>
    <property type="match status" value="1"/>
</dbReference>
<dbReference type="Pfam" id="PF01485">
    <property type="entry name" value="IBR"/>
    <property type="match status" value="1"/>
</dbReference>
<dbReference type="PANTHER" id="PTHR11685">
    <property type="entry name" value="RBR FAMILY RING FINGER AND IBR DOMAIN-CONTAINING"/>
    <property type="match status" value="1"/>
</dbReference>
<keyword evidence="8" id="KW-0862">Zinc</keyword>
<dbReference type="OrthoDB" id="10009520at2759"/>
<gene>
    <name evidence="11" type="ORF">BU16DRAFT_537538</name>
</gene>
<dbReference type="GO" id="GO:0016567">
    <property type="term" value="P:protein ubiquitination"/>
    <property type="evidence" value="ECO:0007669"/>
    <property type="project" value="InterPro"/>
</dbReference>
<feature type="region of interest" description="Disordered" evidence="9">
    <location>
        <begin position="233"/>
        <end position="291"/>
    </location>
</feature>
<dbReference type="PROSITE" id="PS51873">
    <property type="entry name" value="TRIAD"/>
    <property type="match status" value="1"/>
</dbReference>
<reference evidence="11" key="1">
    <citation type="journal article" date="2020" name="Stud. Mycol.">
        <title>101 Dothideomycetes genomes: a test case for predicting lifestyles and emergence of pathogens.</title>
        <authorList>
            <person name="Haridas S."/>
            <person name="Albert R."/>
            <person name="Binder M."/>
            <person name="Bloem J."/>
            <person name="Labutti K."/>
            <person name="Salamov A."/>
            <person name="Andreopoulos B."/>
            <person name="Baker S."/>
            <person name="Barry K."/>
            <person name="Bills G."/>
            <person name="Bluhm B."/>
            <person name="Cannon C."/>
            <person name="Castanera R."/>
            <person name="Culley D."/>
            <person name="Daum C."/>
            <person name="Ezra D."/>
            <person name="Gonzalez J."/>
            <person name="Henrissat B."/>
            <person name="Kuo A."/>
            <person name="Liang C."/>
            <person name="Lipzen A."/>
            <person name="Lutzoni F."/>
            <person name="Magnuson J."/>
            <person name="Mondo S."/>
            <person name="Nolan M."/>
            <person name="Ohm R."/>
            <person name="Pangilinan J."/>
            <person name="Park H.-J."/>
            <person name="Ramirez L."/>
            <person name="Alfaro M."/>
            <person name="Sun H."/>
            <person name="Tritt A."/>
            <person name="Yoshinaga Y."/>
            <person name="Zwiers L.-H."/>
            <person name="Turgeon B."/>
            <person name="Goodwin S."/>
            <person name="Spatafora J."/>
            <person name="Crous P."/>
            <person name="Grigoriev I."/>
        </authorList>
    </citation>
    <scope>NUCLEOTIDE SEQUENCE</scope>
    <source>
        <strain evidence="11">CBS 269.34</strain>
    </source>
</reference>
<evidence type="ECO:0000313" key="12">
    <source>
        <dbReference type="Proteomes" id="UP000799750"/>
    </source>
</evidence>
<dbReference type="InterPro" id="IPR044066">
    <property type="entry name" value="TRIAD_supradom"/>
</dbReference>
<evidence type="ECO:0000259" key="10">
    <source>
        <dbReference type="PROSITE" id="PS51873"/>
    </source>
</evidence>
<dbReference type="Proteomes" id="UP000799750">
    <property type="component" value="Unassembled WGS sequence"/>
</dbReference>
<evidence type="ECO:0000256" key="9">
    <source>
        <dbReference type="SAM" id="MobiDB-lite"/>
    </source>
</evidence>
<feature type="compositionally biased region" description="Low complexity" evidence="9">
    <location>
        <begin position="347"/>
        <end position="361"/>
    </location>
</feature>
<evidence type="ECO:0000256" key="8">
    <source>
        <dbReference type="ARBA" id="ARBA00022833"/>
    </source>
</evidence>
<evidence type="ECO:0000256" key="5">
    <source>
        <dbReference type="ARBA" id="ARBA00022737"/>
    </source>
</evidence>
<accession>A0A6A6R146</accession>
<dbReference type="EC" id="2.3.2.31" evidence="2"/>
<protein>
    <recommendedName>
        <fullName evidence="2">RBR-type E3 ubiquitin transferase</fullName>
        <ecNumber evidence="2">2.3.2.31</ecNumber>
    </recommendedName>
</protein>
<dbReference type="InterPro" id="IPR031127">
    <property type="entry name" value="E3_UB_ligase_RBR"/>
</dbReference>
<dbReference type="EMBL" id="MU004186">
    <property type="protein sequence ID" value="KAF2497954.1"/>
    <property type="molecule type" value="Genomic_DNA"/>
</dbReference>
<feature type="compositionally biased region" description="Acidic residues" evidence="9">
    <location>
        <begin position="321"/>
        <end position="346"/>
    </location>
</feature>
<keyword evidence="4" id="KW-0479">Metal-binding</keyword>
<proteinExistence type="predicted"/>
<evidence type="ECO:0000256" key="3">
    <source>
        <dbReference type="ARBA" id="ARBA00022679"/>
    </source>
</evidence>
<evidence type="ECO:0000256" key="7">
    <source>
        <dbReference type="ARBA" id="ARBA00022786"/>
    </source>
</evidence>
<dbReference type="GO" id="GO:0061630">
    <property type="term" value="F:ubiquitin protein ligase activity"/>
    <property type="evidence" value="ECO:0007669"/>
    <property type="project" value="UniProtKB-EC"/>
</dbReference>
<keyword evidence="3" id="KW-0808">Transferase</keyword>
<keyword evidence="12" id="KW-1185">Reference proteome</keyword>
<evidence type="ECO:0000256" key="4">
    <source>
        <dbReference type="ARBA" id="ARBA00022723"/>
    </source>
</evidence>
<evidence type="ECO:0000313" key="11">
    <source>
        <dbReference type="EMBL" id="KAF2497954.1"/>
    </source>
</evidence>
<dbReference type="GO" id="GO:0008270">
    <property type="term" value="F:zinc ion binding"/>
    <property type="evidence" value="ECO:0007669"/>
    <property type="project" value="UniProtKB-KW"/>
</dbReference>
<feature type="compositionally biased region" description="Acidic residues" evidence="9">
    <location>
        <begin position="362"/>
        <end position="373"/>
    </location>
</feature>
<feature type="domain" description="RING-type" evidence="10">
    <location>
        <begin position="1"/>
        <end position="207"/>
    </location>
</feature>
<feature type="compositionally biased region" description="Basic and acidic residues" evidence="9">
    <location>
        <begin position="375"/>
        <end position="392"/>
    </location>
</feature>
<keyword evidence="6" id="KW-0863">Zinc-finger</keyword>
<name>A0A6A6R146_9PEZI</name>
<keyword evidence="7" id="KW-0833">Ubl conjugation pathway</keyword>
<dbReference type="AlphaFoldDB" id="A0A6A6R146"/>
<organism evidence="11 12">
    <name type="scientific">Lophium mytilinum</name>
    <dbReference type="NCBI Taxonomy" id="390894"/>
    <lineage>
        <taxon>Eukaryota</taxon>
        <taxon>Fungi</taxon>
        <taxon>Dikarya</taxon>
        <taxon>Ascomycota</taxon>
        <taxon>Pezizomycotina</taxon>
        <taxon>Dothideomycetes</taxon>
        <taxon>Pleosporomycetidae</taxon>
        <taxon>Mytilinidiales</taxon>
        <taxon>Mytilinidiaceae</taxon>
        <taxon>Lophium</taxon>
    </lineage>
</organism>
<feature type="region of interest" description="Disordered" evidence="9">
    <location>
        <begin position="318"/>
        <end position="392"/>
    </location>
</feature>
<dbReference type="SUPFAM" id="SSF57850">
    <property type="entry name" value="RING/U-box"/>
    <property type="match status" value="1"/>
</dbReference>
<evidence type="ECO:0000256" key="2">
    <source>
        <dbReference type="ARBA" id="ARBA00012251"/>
    </source>
</evidence>
<keyword evidence="5" id="KW-0677">Repeat</keyword>
<dbReference type="Gene3D" id="1.20.120.1750">
    <property type="match status" value="1"/>
</dbReference>